<dbReference type="AlphaFoldDB" id="A0A815ZPS8"/>
<evidence type="ECO:0000256" key="10">
    <source>
        <dbReference type="RuleBase" id="RU361228"/>
    </source>
</evidence>
<evidence type="ECO:0000256" key="4">
    <source>
        <dbReference type="ARBA" id="ARBA00022656"/>
    </source>
</evidence>
<dbReference type="Pfam" id="PF02825">
    <property type="entry name" value="WWE"/>
    <property type="match status" value="1"/>
</dbReference>
<gene>
    <name evidence="12" type="ORF">EDS130_LOCUS45945</name>
    <name evidence="13" type="ORF">XAT740_LOCUS46020</name>
</gene>
<comment type="subcellular location">
    <subcellularLocation>
        <location evidence="1">Secreted</location>
    </subcellularLocation>
</comment>
<evidence type="ECO:0000313" key="13">
    <source>
        <dbReference type="EMBL" id="CAF1585939.1"/>
    </source>
</evidence>
<dbReference type="InterPro" id="IPR004170">
    <property type="entry name" value="WWE_dom"/>
</dbReference>
<evidence type="ECO:0000256" key="8">
    <source>
        <dbReference type="ARBA" id="ARBA00023026"/>
    </source>
</evidence>
<dbReference type="Gene3D" id="3.90.176.10">
    <property type="entry name" value="Toxin ADP-ribosyltransferase, Chain A, domain 1"/>
    <property type="match status" value="1"/>
</dbReference>
<dbReference type="PROSITE" id="PS51996">
    <property type="entry name" value="TR_MART"/>
    <property type="match status" value="1"/>
</dbReference>
<accession>A0A815ZPS8</accession>
<evidence type="ECO:0000313" key="12">
    <source>
        <dbReference type="EMBL" id="CAF1550097.1"/>
    </source>
</evidence>
<dbReference type="PANTHER" id="PTHR10339:SF25">
    <property type="entry name" value="SECRETED EXOENZYME S"/>
    <property type="match status" value="1"/>
</dbReference>
<dbReference type="Proteomes" id="UP000663852">
    <property type="component" value="Unassembled WGS sequence"/>
</dbReference>
<reference evidence="13" key="1">
    <citation type="submission" date="2021-02" db="EMBL/GenBank/DDBJ databases">
        <authorList>
            <person name="Nowell W R."/>
        </authorList>
    </citation>
    <scope>NUCLEOTIDE SEQUENCE</scope>
</reference>
<organism evidence="13 14">
    <name type="scientific">Adineta ricciae</name>
    <name type="common">Rotifer</name>
    <dbReference type="NCBI Taxonomy" id="249248"/>
    <lineage>
        <taxon>Eukaryota</taxon>
        <taxon>Metazoa</taxon>
        <taxon>Spiralia</taxon>
        <taxon>Gnathifera</taxon>
        <taxon>Rotifera</taxon>
        <taxon>Eurotatoria</taxon>
        <taxon>Bdelloidea</taxon>
        <taxon>Adinetida</taxon>
        <taxon>Adinetidae</taxon>
        <taxon>Adineta</taxon>
    </lineage>
</organism>
<evidence type="ECO:0000256" key="3">
    <source>
        <dbReference type="ARBA" id="ARBA00022525"/>
    </source>
</evidence>
<protein>
    <recommendedName>
        <fullName evidence="10">NAD(P)(+)--arginine ADP-ribosyltransferase</fullName>
        <ecNumber evidence="10">2.4.2.31</ecNumber>
    </recommendedName>
    <alternativeName>
        <fullName evidence="10">Mono(ADP-ribosyl)transferase</fullName>
    </alternativeName>
</protein>
<dbReference type="EMBL" id="CAJNOR010006108">
    <property type="protein sequence ID" value="CAF1585939.1"/>
    <property type="molecule type" value="Genomic_DNA"/>
</dbReference>
<keyword evidence="14" id="KW-1185">Reference proteome</keyword>
<dbReference type="InterPro" id="IPR050999">
    <property type="entry name" value="ADP-ribosyltransferase_ARG"/>
</dbReference>
<dbReference type="InterPro" id="IPR037197">
    <property type="entry name" value="WWE_dom_sf"/>
</dbReference>
<evidence type="ECO:0000256" key="9">
    <source>
        <dbReference type="ARBA" id="ARBA00047597"/>
    </source>
</evidence>
<dbReference type="Gene3D" id="3.30.720.50">
    <property type="match status" value="1"/>
</dbReference>
<keyword evidence="7" id="KW-0548">Nucleotidyltransferase</keyword>
<dbReference type="GO" id="GO:0003950">
    <property type="term" value="F:NAD+ poly-ADP-ribosyltransferase activity"/>
    <property type="evidence" value="ECO:0007669"/>
    <property type="project" value="TreeGrafter"/>
</dbReference>
<evidence type="ECO:0000256" key="7">
    <source>
        <dbReference type="ARBA" id="ARBA00022695"/>
    </source>
</evidence>
<dbReference type="GO" id="GO:0106274">
    <property type="term" value="F:NAD+-protein-arginine ADP-ribosyltransferase activity"/>
    <property type="evidence" value="ECO:0007669"/>
    <property type="project" value="UniProtKB-EC"/>
</dbReference>
<dbReference type="GO" id="GO:0016779">
    <property type="term" value="F:nucleotidyltransferase activity"/>
    <property type="evidence" value="ECO:0007669"/>
    <property type="project" value="UniProtKB-KW"/>
</dbReference>
<dbReference type="PANTHER" id="PTHR10339">
    <property type="entry name" value="ADP-RIBOSYLTRANSFERASE"/>
    <property type="match status" value="1"/>
</dbReference>
<evidence type="ECO:0000259" key="11">
    <source>
        <dbReference type="PROSITE" id="PS50918"/>
    </source>
</evidence>
<dbReference type="PROSITE" id="PS50918">
    <property type="entry name" value="WWE"/>
    <property type="match status" value="1"/>
</dbReference>
<evidence type="ECO:0000256" key="5">
    <source>
        <dbReference type="ARBA" id="ARBA00022676"/>
    </source>
</evidence>
<dbReference type="EC" id="2.4.2.31" evidence="10"/>
<dbReference type="SUPFAM" id="SSF117839">
    <property type="entry name" value="WWE domain"/>
    <property type="match status" value="1"/>
</dbReference>
<evidence type="ECO:0000256" key="2">
    <source>
        <dbReference type="ARBA" id="ARBA00009558"/>
    </source>
</evidence>
<dbReference type="GO" id="GO:0005576">
    <property type="term" value="C:extracellular region"/>
    <property type="evidence" value="ECO:0007669"/>
    <property type="project" value="UniProtKB-SubCell"/>
</dbReference>
<keyword evidence="4" id="KW-0800">Toxin</keyword>
<dbReference type="GO" id="GO:0090729">
    <property type="term" value="F:toxin activity"/>
    <property type="evidence" value="ECO:0007669"/>
    <property type="project" value="UniProtKB-KW"/>
</dbReference>
<keyword evidence="8" id="KW-0843">Virulence</keyword>
<keyword evidence="5 10" id="KW-0328">Glycosyltransferase</keyword>
<evidence type="ECO:0000256" key="1">
    <source>
        <dbReference type="ARBA" id="ARBA00004613"/>
    </source>
</evidence>
<evidence type="ECO:0000313" key="14">
    <source>
        <dbReference type="Proteomes" id="UP000663828"/>
    </source>
</evidence>
<comment type="caution">
    <text evidence="13">The sequence shown here is derived from an EMBL/GenBank/DDBJ whole genome shotgun (WGS) entry which is preliminary data.</text>
</comment>
<dbReference type="Proteomes" id="UP000663828">
    <property type="component" value="Unassembled WGS sequence"/>
</dbReference>
<comment type="catalytic activity">
    <reaction evidence="9 10">
        <text>L-arginyl-[protein] + NAD(+) = N(omega)-(ADP-D-ribosyl)-L-arginyl-[protein] + nicotinamide + H(+)</text>
        <dbReference type="Rhea" id="RHEA:19149"/>
        <dbReference type="Rhea" id="RHEA-COMP:10532"/>
        <dbReference type="Rhea" id="RHEA-COMP:15087"/>
        <dbReference type="ChEBI" id="CHEBI:15378"/>
        <dbReference type="ChEBI" id="CHEBI:17154"/>
        <dbReference type="ChEBI" id="CHEBI:29965"/>
        <dbReference type="ChEBI" id="CHEBI:57540"/>
        <dbReference type="ChEBI" id="CHEBI:142554"/>
        <dbReference type="EC" id="2.4.2.31"/>
    </reaction>
</comment>
<keyword evidence="10" id="KW-0520">NAD</keyword>
<dbReference type="OrthoDB" id="423533at2759"/>
<name>A0A815ZPS8_ADIRI</name>
<feature type="domain" description="WWE" evidence="11">
    <location>
        <begin position="1"/>
        <end position="80"/>
    </location>
</feature>
<dbReference type="InterPro" id="IPR000768">
    <property type="entry name" value="ART"/>
</dbReference>
<proteinExistence type="inferred from homology"/>
<keyword evidence="6 10" id="KW-0808">Transferase</keyword>
<dbReference type="Pfam" id="PF01129">
    <property type="entry name" value="ART"/>
    <property type="match status" value="1"/>
</dbReference>
<comment type="similarity">
    <text evidence="2 10">Belongs to the Arg-specific ADP-ribosyltransferase family.</text>
</comment>
<dbReference type="SUPFAM" id="SSF56399">
    <property type="entry name" value="ADP-ribosylation"/>
    <property type="match status" value="1"/>
</dbReference>
<dbReference type="EMBL" id="CAJNOJ010001371">
    <property type="protein sequence ID" value="CAF1550097.1"/>
    <property type="molecule type" value="Genomic_DNA"/>
</dbReference>
<keyword evidence="10" id="KW-0521">NADP</keyword>
<sequence>MEEETVFWYYKSDINPWPNVTTDESKLVEWTKYRDIEIDLIEETYHEKKLFVLLDRYKIDFERFIQINLNDETKQRPVKREKGSIKKECLRENRFASTILFVSNPSSSYNNADAWCPFLTAWFQTSRGQQAFLHFPKCVEACAQGIVQEAALHNSYSETEAKYMAKKLRQSSNKSCIELSEMCIRFYTKDSFLYYVLNKALREQDYSKLDTLGPFCYILRLYSRRLQNYIGTVYRGVELDFTTVEAYKKHVGEWKSWPAFTSTSKDRQMAEMFGNTLFIIEIADVKLSSPRTYDISHISSYPHEEEILLPAGISFQILKVEQDPTQKYIIHLKV</sequence>
<evidence type="ECO:0000256" key="6">
    <source>
        <dbReference type="ARBA" id="ARBA00022679"/>
    </source>
</evidence>
<keyword evidence="3" id="KW-0964">Secreted</keyword>